<organism evidence="1 2">
    <name type="scientific">Candidatus Chisholmbacteria bacterium RIFCSPHIGHO2_01_FULL_52_32</name>
    <dbReference type="NCBI Taxonomy" id="1797591"/>
    <lineage>
        <taxon>Bacteria</taxon>
        <taxon>Candidatus Chisholmiibacteriota</taxon>
    </lineage>
</organism>
<dbReference type="InterPro" id="IPR036583">
    <property type="entry name" value="23S_rRNA_IVS_sf"/>
</dbReference>
<sequence>MDNKTFSEELKRRIYRFITDLVKFTETLPKNDPLSRIATNQLLRSGTSIGANYVEAIAGSSKKDFANFLSHCLKSANESKFWLALLRDTGKGAKDKINQLLKELIEISKILGTSVKTLRSK</sequence>
<evidence type="ECO:0008006" key="3">
    <source>
        <dbReference type="Google" id="ProtNLM"/>
    </source>
</evidence>
<accession>A0A1G1VUG0</accession>
<comment type="caution">
    <text evidence="1">The sequence shown here is derived from an EMBL/GenBank/DDBJ whole genome shotgun (WGS) entry which is preliminary data.</text>
</comment>
<dbReference type="Proteomes" id="UP000179233">
    <property type="component" value="Unassembled WGS sequence"/>
</dbReference>
<dbReference type="NCBIfam" id="TIGR02436">
    <property type="entry name" value="four helix bundle protein"/>
    <property type="match status" value="1"/>
</dbReference>
<dbReference type="InterPro" id="IPR012657">
    <property type="entry name" value="23S_rRNA-intervening_sequence"/>
</dbReference>
<dbReference type="EMBL" id="MHCJ01000001">
    <property type="protein sequence ID" value="OGY19055.1"/>
    <property type="molecule type" value="Genomic_DNA"/>
</dbReference>
<dbReference type="PANTHER" id="PTHR38471:SF2">
    <property type="entry name" value="FOUR HELIX BUNDLE PROTEIN"/>
    <property type="match status" value="1"/>
</dbReference>
<evidence type="ECO:0000313" key="1">
    <source>
        <dbReference type="EMBL" id="OGY19055.1"/>
    </source>
</evidence>
<name>A0A1G1VUG0_9BACT</name>
<dbReference type="PIRSF" id="PIRSF035652">
    <property type="entry name" value="CHP02436"/>
    <property type="match status" value="1"/>
</dbReference>
<dbReference type="PANTHER" id="PTHR38471">
    <property type="entry name" value="FOUR HELIX BUNDLE PROTEIN"/>
    <property type="match status" value="1"/>
</dbReference>
<proteinExistence type="predicted"/>
<gene>
    <name evidence="1" type="ORF">A2786_05975</name>
</gene>
<protein>
    <recommendedName>
        <fullName evidence="3">Four helix bundle protein</fullName>
    </recommendedName>
</protein>
<dbReference type="Pfam" id="PF05635">
    <property type="entry name" value="23S_rRNA_IVP"/>
    <property type="match status" value="1"/>
</dbReference>
<dbReference type="AlphaFoldDB" id="A0A1G1VUG0"/>
<dbReference type="SUPFAM" id="SSF158446">
    <property type="entry name" value="IVS-encoded protein-like"/>
    <property type="match status" value="1"/>
</dbReference>
<evidence type="ECO:0000313" key="2">
    <source>
        <dbReference type="Proteomes" id="UP000179233"/>
    </source>
</evidence>
<dbReference type="Gene3D" id="1.20.1440.60">
    <property type="entry name" value="23S rRNA-intervening sequence"/>
    <property type="match status" value="1"/>
</dbReference>
<reference evidence="1 2" key="1">
    <citation type="journal article" date="2016" name="Nat. Commun.">
        <title>Thousands of microbial genomes shed light on interconnected biogeochemical processes in an aquifer system.</title>
        <authorList>
            <person name="Anantharaman K."/>
            <person name="Brown C.T."/>
            <person name="Hug L.A."/>
            <person name="Sharon I."/>
            <person name="Castelle C.J."/>
            <person name="Probst A.J."/>
            <person name="Thomas B.C."/>
            <person name="Singh A."/>
            <person name="Wilkins M.J."/>
            <person name="Karaoz U."/>
            <person name="Brodie E.L."/>
            <person name="Williams K.H."/>
            <person name="Hubbard S.S."/>
            <person name="Banfield J.F."/>
        </authorList>
    </citation>
    <scope>NUCLEOTIDE SEQUENCE [LARGE SCALE GENOMIC DNA]</scope>
</reference>